<dbReference type="CDD" id="cd09917">
    <property type="entry name" value="F-box_SF"/>
    <property type="match status" value="1"/>
</dbReference>
<name>A0AAV9JQ30_9PEZI</name>
<protein>
    <recommendedName>
        <fullName evidence="3">F-box domain-containing protein</fullName>
    </recommendedName>
</protein>
<sequence>MDQVPDALTDIAIDGQASTEASASTDGTAPINASAAARTLNTTELLEHIFLTSSLDIHDLVQAQRVNVQWRNTISGSTKLKPTLFLAAQPCESYLYWMKDRHA</sequence>
<organism evidence="1 2">
    <name type="scientific">Oleoguttula mirabilis</name>
    <dbReference type="NCBI Taxonomy" id="1507867"/>
    <lineage>
        <taxon>Eukaryota</taxon>
        <taxon>Fungi</taxon>
        <taxon>Dikarya</taxon>
        <taxon>Ascomycota</taxon>
        <taxon>Pezizomycotina</taxon>
        <taxon>Dothideomycetes</taxon>
        <taxon>Dothideomycetidae</taxon>
        <taxon>Mycosphaerellales</taxon>
        <taxon>Teratosphaeriaceae</taxon>
        <taxon>Oleoguttula</taxon>
    </lineage>
</organism>
<dbReference type="AlphaFoldDB" id="A0AAV9JQ30"/>
<proteinExistence type="predicted"/>
<reference evidence="1 2" key="1">
    <citation type="submission" date="2021-11" db="EMBL/GenBank/DDBJ databases">
        <title>Black yeast isolated from Biological Soil Crust.</title>
        <authorList>
            <person name="Kurbessoian T."/>
        </authorList>
    </citation>
    <scope>NUCLEOTIDE SEQUENCE [LARGE SCALE GENOMIC DNA]</scope>
    <source>
        <strain evidence="1 2">CCFEE 5522</strain>
    </source>
</reference>
<accession>A0AAV9JQ30</accession>
<evidence type="ECO:0000313" key="1">
    <source>
        <dbReference type="EMBL" id="KAK4547548.1"/>
    </source>
</evidence>
<evidence type="ECO:0008006" key="3">
    <source>
        <dbReference type="Google" id="ProtNLM"/>
    </source>
</evidence>
<dbReference type="Proteomes" id="UP001324427">
    <property type="component" value="Unassembled WGS sequence"/>
</dbReference>
<keyword evidence="2" id="KW-1185">Reference proteome</keyword>
<comment type="caution">
    <text evidence="1">The sequence shown here is derived from an EMBL/GenBank/DDBJ whole genome shotgun (WGS) entry which is preliminary data.</text>
</comment>
<gene>
    <name evidence="1" type="ORF">LTR36_000505</name>
</gene>
<dbReference type="EMBL" id="JAVFHQ010000010">
    <property type="protein sequence ID" value="KAK4547548.1"/>
    <property type="molecule type" value="Genomic_DNA"/>
</dbReference>
<evidence type="ECO:0000313" key="2">
    <source>
        <dbReference type="Proteomes" id="UP001324427"/>
    </source>
</evidence>